<evidence type="ECO:0000256" key="1">
    <source>
        <dbReference type="ARBA" id="ARBA00001913"/>
    </source>
</evidence>
<dbReference type="InterPro" id="IPR017850">
    <property type="entry name" value="Alkaline_phosphatase_core_sf"/>
</dbReference>
<feature type="chain" id="PRO_5044819509" description="Sulfatase N-terminal domain-containing protein" evidence="8">
    <location>
        <begin position="25"/>
        <end position="488"/>
    </location>
</feature>
<dbReference type="AlphaFoldDB" id="A0ABD0K3I3"/>
<keyword evidence="8" id="KW-0732">Signal</keyword>
<dbReference type="Proteomes" id="UP001519460">
    <property type="component" value="Unassembled WGS sequence"/>
</dbReference>
<dbReference type="PROSITE" id="PS00149">
    <property type="entry name" value="SULFATASE_2"/>
    <property type="match status" value="1"/>
</dbReference>
<gene>
    <name evidence="10" type="ORF">BaRGS_00027376</name>
</gene>
<keyword evidence="6" id="KW-0325">Glycoprotein</keyword>
<accession>A0ABD0K3I3</accession>
<dbReference type="EMBL" id="JACVVK020000263">
    <property type="protein sequence ID" value="KAK7481420.1"/>
    <property type="molecule type" value="Genomic_DNA"/>
</dbReference>
<feature type="signal peptide" evidence="8">
    <location>
        <begin position="1"/>
        <end position="24"/>
    </location>
</feature>
<reference evidence="10 11" key="1">
    <citation type="journal article" date="2023" name="Sci. Data">
        <title>Genome assembly of the Korean intertidal mud-creeper Batillaria attramentaria.</title>
        <authorList>
            <person name="Patra A.K."/>
            <person name="Ho P.T."/>
            <person name="Jun S."/>
            <person name="Lee S.J."/>
            <person name="Kim Y."/>
            <person name="Won Y.J."/>
        </authorList>
    </citation>
    <scope>NUCLEOTIDE SEQUENCE [LARGE SCALE GENOMIC DNA]</scope>
    <source>
        <strain evidence="10">Wonlab-2016</strain>
    </source>
</reference>
<evidence type="ECO:0000313" key="10">
    <source>
        <dbReference type="EMBL" id="KAK7481420.1"/>
    </source>
</evidence>
<dbReference type="GO" id="GO:0008484">
    <property type="term" value="F:sulfuric ester hydrolase activity"/>
    <property type="evidence" value="ECO:0007669"/>
    <property type="project" value="UniProtKB-ARBA"/>
</dbReference>
<keyword evidence="3" id="KW-0479">Metal-binding</keyword>
<keyword evidence="11" id="KW-1185">Reference proteome</keyword>
<evidence type="ECO:0000256" key="8">
    <source>
        <dbReference type="SAM" id="SignalP"/>
    </source>
</evidence>
<feature type="domain" description="Sulfatase N-terminal" evidence="9">
    <location>
        <begin position="27"/>
        <end position="334"/>
    </location>
</feature>
<evidence type="ECO:0000259" key="9">
    <source>
        <dbReference type="Pfam" id="PF00884"/>
    </source>
</evidence>
<evidence type="ECO:0000256" key="2">
    <source>
        <dbReference type="ARBA" id="ARBA00008779"/>
    </source>
</evidence>
<evidence type="ECO:0000256" key="6">
    <source>
        <dbReference type="ARBA" id="ARBA00023180"/>
    </source>
</evidence>
<dbReference type="GO" id="GO:0046872">
    <property type="term" value="F:metal ion binding"/>
    <property type="evidence" value="ECO:0007669"/>
    <property type="project" value="UniProtKB-KW"/>
</dbReference>
<dbReference type="InterPro" id="IPR024607">
    <property type="entry name" value="Sulfatase_CS"/>
</dbReference>
<evidence type="ECO:0000256" key="3">
    <source>
        <dbReference type="ARBA" id="ARBA00022723"/>
    </source>
</evidence>
<dbReference type="SUPFAM" id="SSF53649">
    <property type="entry name" value="Alkaline phosphatase-like"/>
    <property type="match status" value="1"/>
</dbReference>
<organism evidence="10 11">
    <name type="scientific">Batillaria attramentaria</name>
    <dbReference type="NCBI Taxonomy" id="370345"/>
    <lineage>
        <taxon>Eukaryota</taxon>
        <taxon>Metazoa</taxon>
        <taxon>Spiralia</taxon>
        <taxon>Lophotrochozoa</taxon>
        <taxon>Mollusca</taxon>
        <taxon>Gastropoda</taxon>
        <taxon>Caenogastropoda</taxon>
        <taxon>Sorbeoconcha</taxon>
        <taxon>Cerithioidea</taxon>
        <taxon>Batillariidae</taxon>
        <taxon>Batillaria</taxon>
    </lineage>
</organism>
<dbReference type="Gene3D" id="3.40.720.10">
    <property type="entry name" value="Alkaline Phosphatase, subunit A"/>
    <property type="match status" value="1"/>
</dbReference>
<evidence type="ECO:0000256" key="4">
    <source>
        <dbReference type="ARBA" id="ARBA00022801"/>
    </source>
</evidence>
<dbReference type="CDD" id="cd16029">
    <property type="entry name" value="4-S"/>
    <property type="match status" value="1"/>
</dbReference>
<dbReference type="PANTHER" id="PTHR10342">
    <property type="entry name" value="ARYLSULFATASE"/>
    <property type="match status" value="1"/>
</dbReference>
<protein>
    <recommendedName>
        <fullName evidence="9">Sulfatase N-terminal domain-containing protein</fullName>
    </recommendedName>
</protein>
<evidence type="ECO:0000256" key="5">
    <source>
        <dbReference type="ARBA" id="ARBA00022837"/>
    </source>
</evidence>
<dbReference type="Gene3D" id="3.30.1120.10">
    <property type="match status" value="1"/>
</dbReference>
<evidence type="ECO:0000313" key="11">
    <source>
        <dbReference type="Proteomes" id="UP001519460"/>
    </source>
</evidence>
<proteinExistence type="inferred from homology"/>
<feature type="region of interest" description="Disordered" evidence="7">
    <location>
        <begin position="466"/>
        <end position="488"/>
    </location>
</feature>
<evidence type="ECO:0000256" key="7">
    <source>
        <dbReference type="SAM" id="MobiDB-lite"/>
    </source>
</evidence>
<dbReference type="Pfam" id="PF00884">
    <property type="entry name" value="Sulfatase"/>
    <property type="match status" value="1"/>
</dbReference>
<dbReference type="InterPro" id="IPR047115">
    <property type="entry name" value="ARSB"/>
</dbReference>
<keyword evidence="5" id="KW-0106">Calcium</keyword>
<keyword evidence="4" id="KW-0378">Hydrolase</keyword>
<comment type="caution">
    <text evidence="10">The sequence shown here is derived from an EMBL/GenBank/DDBJ whole genome shotgun (WGS) entry which is preliminary data.</text>
</comment>
<comment type="cofactor">
    <cofactor evidence="1">
        <name>Ca(2+)</name>
        <dbReference type="ChEBI" id="CHEBI:29108"/>
    </cofactor>
</comment>
<name>A0ABD0K3I3_9CAEN</name>
<dbReference type="PANTHER" id="PTHR10342:SF273">
    <property type="entry name" value="RE14504P"/>
    <property type="match status" value="1"/>
</dbReference>
<dbReference type="InterPro" id="IPR000917">
    <property type="entry name" value="Sulfatase_N"/>
</dbReference>
<sequence>MGQAKGLCPLFVLFTLASVRLSTAKSPHIVFIVADDLGWNDVGFNNPDMITPNINKMAEGGIILNQSYVQPVCTPSRNAFMSGYYPFRSGLQHGVILPQQAVCAPLNRTFLPQELKKLGYATHAAGKWHLGFCNWNCTPTYRGFDSFFGYYNGQEDYYHYDVLNGYDFRNNTALYTTQNGTYSTFVYQEHVRQLIASHDPATPLFLYLPLQSVHIPLQAPKEYTDMYPNLKTEGRRTFSGMVTAMDDVIGNLTSFIKDRGMYSDTLFIFTADNGGWTQFYGNNYPLRGGKVTIWEGGTRAAAFVHGWGLKTAGVRYDGMMHAVDWFPTIITAAGGVVKNKDIDGVSMWDAITSMGPSPRTGFVYNLDDMNPPFEGHAAIREGDYKLIKGWPGMYSDWYPPDKEYDGQDGELSLAKELEAPDLITTRLYNIKDDPTEHVDLVEQLPDVVAKLERRMAGYMKQYVKPDFPANDPDGSPSNYGGSWTPGWC</sequence>
<comment type="similarity">
    <text evidence="2">Belongs to the sulfatase family.</text>
</comment>